<dbReference type="AlphaFoldDB" id="A0AA43QNN1"/>
<evidence type="ECO:0000256" key="1">
    <source>
        <dbReference type="ARBA" id="ARBA00010479"/>
    </source>
</evidence>
<accession>A0AA43QNN1</accession>
<evidence type="ECO:0000256" key="3">
    <source>
        <dbReference type="ARBA" id="ARBA00022467"/>
    </source>
</evidence>
<organism evidence="7 8">
    <name type="scientific">Ramalina farinacea</name>
    <dbReference type="NCBI Taxonomy" id="258253"/>
    <lineage>
        <taxon>Eukaryota</taxon>
        <taxon>Fungi</taxon>
        <taxon>Dikarya</taxon>
        <taxon>Ascomycota</taxon>
        <taxon>Pezizomycotina</taxon>
        <taxon>Lecanoromycetes</taxon>
        <taxon>OSLEUM clade</taxon>
        <taxon>Lecanoromycetidae</taxon>
        <taxon>Lecanorales</taxon>
        <taxon>Lecanorineae</taxon>
        <taxon>Ramalinaceae</taxon>
        <taxon>Ramalina</taxon>
    </lineage>
</organism>
<dbReference type="Gene3D" id="3.30.1140.60">
    <property type="entry name" value="F-actin capping protein, alpha subunit"/>
    <property type="match status" value="1"/>
</dbReference>
<dbReference type="PROSITE" id="PS00749">
    <property type="entry name" value="F_ACTIN_CAPPING_A_2"/>
    <property type="match status" value="1"/>
</dbReference>
<sequence length="291" mass="31854">MAAANVTAISSFIEGAPPGELKDVIKDIKALTPNDPSLLTKALPAFQKYNEGQLTSVKLPGGSQNLIISPNVGGGHVQVLISEFNKLDDGRYFDVASKRSWSFDHMTQTASDVQSYSSDSKHLDLIASLHKSLTRHATEHYPSSTLAILPPSSSSADDTITLLLSASKYSPSNFWNGRFRCTYHFSPTTSTLRGTVKVDVHYYEDGNVRLTTTKSVSERTVSGGAEAVVREIAKQERAYQEELNRGFGELGEQSFKGLRRQLPVTRQKVEWEKVGSYRAGREIGGVGGGRR</sequence>
<dbReference type="Gene3D" id="3.90.1150.210">
    <property type="entry name" value="F-actin capping protein, beta subunit"/>
    <property type="match status" value="1"/>
</dbReference>
<dbReference type="PANTHER" id="PTHR10653">
    <property type="entry name" value="F-ACTIN-CAPPING PROTEIN SUBUNIT ALPHA"/>
    <property type="match status" value="1"/>
</dbReference>
<comment type="function">
    <text evidence="5 6">F-actin-capping proteins bind in a Ca(2+)-independent manner to the fast growing ends of actin filaments (barbed end) thereby blocking the exchange of subunits at these ends. Unlike other capping proteins (such as gelsolin and severin), these proteins do not sever actin filaments.</text>
</comment>
<protein>
    <recommendedName>
        <fullName evidence="2 6">F-actin-capping protein subunit alpha</fullName>
    </recommendedName>
</protein>
<dbReference type="InterPro" id="IPR037282">
    <property type="entry name" value="CapZ_alpha/beta"/>
</dbReference>
<dbReference type="EMBL" id="JAPUFD010000010">
    <property type="protein sequence ID" value="MDI1489793.1"/>
    <property type="molecule type" value="Genomic_DNA"/>
</dbReference>
<dbReference type="PROSITE" id="PS00748">
    <property type="entry name" value="F_ACTIN_CAPPING_A_1"/>
    <property type="match status" value="1"/>
</dbReference>
<dbReference type="GO" id="GO:0008290">
    <property type="term" value="C:F-actin capping protein complex"/>
    <property type="evidence" value="ECO:0007669"/>
    <property type="project" value="UniProtKB-UniRule"/>
</dbReference>
<evidence type="ECO:0000256" key="6">
    <source>
        <dbReference type="RuleBase" id="RU365077"/>
    </source>
</evidence>
<keyword evidence="8" id="KW-1185">Reference proteome</keyword>
<keyword evidence="3 6" id="KW-0117">Actin capping</keyword>
<gene>
    <name evidence="7" type="primary">CAP1</name>
    <name evidence="7" type="ORF">OHK93_000991</name>
</gene>
<dbReference type="InterPro" id="IPR042276">
    <property type="entry name" value="CapZ_alpha/beta_2"/>
</dbReference>
<dbReference type="PRINTS" id="PR00191">
    <property type="entry name" value="FACTINCAPA"/>
</dbReference>
<dbReference type="InterPro" id="IPR017865">
    <property type="entry name" value="F-actin_cap_asu_CS"/>
</dbReference>
<dbReference type="GO" id="GO:0051015">
    <property type="term" value="F:actin filament binding"/>
    <property type="evidence" value="ECO:0007669"/>
    <property type="project" value="TreeGrafter"/>
</dbReference>
<dbReference type="Proteomes" id="UP001161017">
    <property type="component" value="Unassembled WGS sequence"/>
</dbReference>
<comment type="subunit">
    <text evidence="6">Heterodimer of an alpha and a beta subunit.</text>
</comment>
<dbReference type="PANTHER" id="PTHR10653:SF0">
    <property type="entry name" value="F-ACTIN-CAPPING PROTEIN SUBUNIT ALPHA"/>
    <property type="match status" value="1"/>
</dbReference>
<dbReference type="FunFam" id="3.90.1150.210:FF:000003">
    <property type="entry name" value="F-actin-capping protein subunit alpha"/>
    <property type="match status" value="1"/>
</dbReference>
<evidence type="ECO:0000256" key="4">
    <source>
        <dbReference type="ARBA" id="ARBA00023203"/>
    </source>
</evidence>
<dbReference type="SUPFAM" id="SSF90096">
    <property type="entry name" value="Subunits of heterodimeric actin filament capping protein Capz"/>
    <property type="match status" value="1"/>
</dbReference>
<dbReference type="InterPro" id="IPR042489">
    <property type="entry name" value="CapZ_alpha_1"/>
</dbReference>
<evidence type="ECO:0000313" key="8">
    <source>
        <dbReference type="Proteomes" id="UP001161017"/>
    </source>
</evidence>
<dbReference type="GO" id="GO:0051016">
    <property type="term" value="P:barbed-end actin filament capping"/>
    <property type="evidence" value="ECO:0007669"/>
    <property type="project" value="UniProtKB-UniRule"/>
</dbReference>
<dbReference type="Pfam" id="PF01267">
    <property type="entry name" value="F-actin_cap_A"/>
    <property type="match status" value="1"/>
</dbReference>
<dbReference type="GO" id="GO:0030036">
    <property type="term" value="P:actin cytoskeleton organization"/>
    <property type="evidence" value="ECO:0007669"/>
    <property type="project" value="TreeGrafter"/>
</dbReference>
<evidence type="ECO:0000313" key="7">
    <source>
        <dbReference type="EMBL" id="MDI1489793.1"/>
    </source>
</evidence>
<reference evidence="7" key="1">
    <citation type="journal article" date="2023" name="Genome Biol. Evol.">
        <title>First Whole Genome Sequence and Flow Cytometry Genome Size Data for the Lichen-Forming Fungus Ramalina farinacea (Ascomycota).</title>
        <authorList>
            <person name="Llewellyn T."/>
            <person name="Mian S."/>
            <person name="Hill R."/>
            <person name="Leitch I.J."/>
            <person name="Gaya E."/>
        </authorList>
    </citation>
    <scope>NUCLEOTIDE SEQUENCE</scope>
    <source>
        <strain evidence="7">LIQ254RAFAR</strain>
    </source>
</reference>
<proteinExistence type="inferred from homology"/>
<name>A0AA43QNN1_9LECA</name>
<dbReference type="InterPro" id="IPR002189">
    <property type="entry name" value="CapZ_alpha"/>
</dbReference>
<comment type="similarity">
    <text evidence="1 6">Belongs to the F-actin-capping protein alpha subunit family.</text>
</comment>
<evidence type="ECO:0000256" key="2">
    <source>
        <dbReference type="ARBA" id="ARBA00014038"/>
    </source>
</evidence>
<dbReference type="GO" id="GO:0030479">
    <property type="term" value="C:actin cortical patch"/>
    <property type="evidence" value="ECO:0007669"/>
    <property type="project" value="TreeGrafter"/>
</dbReference>
<keyword evidence="4 6" id="KW-0009">Actin-binding</keyword>
<evidence type="ECO:0000256" key="5">
    <source>
        <dbReference type="ARBA" id="ARBA00025389"/>
    </source>
</evidence>
<comment type="caution">
    <text evidence="7">The sequence shown here is derived from an EMBL/GenBank/DDBJ whole genome shotgun (WGS) entry which is preliminary data.</text>
</comment>